<evidence type="ECO:0000313" key="2">
    <source>
        <dbReference type="EMBL" id="GAA0540791.1"/>
    </source>
</evidence>
<reference evidence="2" key="2">
    <citation type="submission" date="2023-12" db="EMBL/GenBank/DDBJ databases">
        <authorList>
            <person name="Sun Q."/>
            <person name="Inoue M."/>
        </authorList>
    </citation>
    <scope>NUCLEOTIDE SEQUENCE</scope>
    <source>
        <strain evidence="2">JCM 14265</strain>
    </source>
</reference>
<dbReference type="AlphaFoldDB" id="A0AAV3SSE0"/>
<name>A0AAV3SSE0_9EURY</name>
<feature type="transmembrane region" description="Helical" evidence="1">
    <location>
        <begin position="56"/>
        <end position="78"/>
    </location>
</feature>
<accession>A0AAV3SSE0</accession>
<gene>
    <name evidence="2" type="ORF">GCM10008994_14840</name>
</gene>
<keyword evidence="1" id="KW-0472">Membrane</keyword>
<comment type="caution">
    <text evidence="2">The sequence shown here is derived from an EMBL/GenBank/DDBJ whole genome shotgun (WGS) entry which is preliminary data.</text>
</comment>
<organism evidence="2 3">
    <name type="scientific">Halorubrum ejinorense</name>
    <dbReference type="NCBI Taxonomy" id="425309"/>
    <lineage>
        <taxon>Archaea</taxon>
        <taxon>Methanobacteriati</taxon>
        <taxon>Methanobacteriota</taxon>
        <taxon>Stenosarchaea group</taxon>
        <taxon>Halobacteria</taxon>
        <taxon>Halobacteriales</taxon>
        <taxon>Haloferacaceae</taxon>
        <taxon>Halorubrum</taxon>
    </lineage>
</organism>
<evidence type="ECO:0000256" key="1">
    <source>
        <dbReference type="SAM" id="Phobius"/>
    </source>
</evidence>
<proteinExistence type="predicted"/>
<protein>
    <submittedName>
        <fullName evidence="2">Uncharacterized protein</fullName>
    </submittedName>
</protein>
<dbReference type="Proteomes" id="UP001501425">
    <property type="component" value="Unassembled WGS sequence"/>
</dbReference>
<keyword evidence="1" id="KW-1133">Transmembrane helix</keyword>
<feature type="transmembrane region" description="Helical" evidence="1">
    <location>
        <begin position="24"/>
        <end position="44"/>
    </location>
</feature>
<sequence>MGSGSSDDIEFSYPSHEYRPPIRLLGGVLWTLAIVTVSGIWVAADFDEAFVSAPAALASTGRVFIGVFLFVIVFPVVFRIRRRARRA</sequence>
<reference evidence="2" key="1">
    <citation type="journal article" date="2014" name="Int. J. Syst. Evol. Microbiol.">
        <title>Complete genome sequence of Corynebacterium casei LMG S-19264T (=DSM 44701T), isolated from a smear-ripened cheese.</title>
        <authorList>
            <consortium name="US DOE Joint Genome Institute (JGI-PGF)"/>
            <person name="Walter F."/>
            <person name="Albersmeier A."/>
            <person name="Kalinowski J."/>
            <person name="Ruckert C."/>
        </authorList>
    </citation>
    <scope>NUCLEOTIDE SEQUENCE</scope>
    <source>
        <strain evidence="2">JCM 14265</strain>
    </source>
</reference>
<keyword evidence="1" id="KW-0812">Transmembrane</keyword>
<evidence type="ECO:0000313" key="3">
    <source>
        <dbReference type="Proteomes" id="UP001501425"/>
    </source>
</evidence>
<dbReference type="EMBL" id="BAAADQ010000006">
    <property type="protein sequence ID" value="GAA0540791.1"/>
    <property type="molecule type" value="Genomic_DNA"/>
</dbReference>